<sequence length="316" mass="34162">MSGTNKPASSHFPDLSAGAPFGDPRLDLRDLFVFPSPNDPLRTAIVLTANPDAGPLHPDAVYRLAIDHTGDLRNDFAFSFSFSPPVDGRQRVDAFLAVGNQSSAVAAVGSRIFGDVDVSFGETTTIVESGGFTFFAGARSDPTFVDLDGTGADSYAESNVIAMVIELPTSYLSAAPDVRIWARCTLLKDNDWVHVDRAGQPWLGNIITTEDTRDEYNAGEPNRDRELWIGPLIDTMARTGGYSRDEAIAAINAEGTLPDVLTYNPSRPAKYPNGRTLSDDVMAHRRAFLTNGARPSSGLHPHTDILPEFPYLGTPH</sequence>
<comment type="caution">
    <text evidence="1">The sequence shown here is derived from an EMBL/GenBank/DDBJ whole genome shotgun (WGS) entry which is preliminary data.</text>
</comment>
<name>A0A850PLG9_9MYCO</name>
<evidence type="ECO:0000313" key="1">
    <source>
        <dbReference type="EMBL" id="NVN51408.1"/>
    </source>
</evidence>
<dbReference type="AlphaFoldDB" id="A0A850PLG9"/>
<dbReference type="EMBL" id="JABFYL010000035">
    <property type="protein sequence ID" value="NVN51408.1"/>
    <property type="molecule type" value="Genomic_DNA"/>
</dbReference>
<reference evidence="1 2" key="1">
    <citation type="submission" date="2020-05" db="EMBL/GenBank/DDBJ databases">
        <title>Draft genome sequence of Mycobacterium hippocampi DL, isolated from European seabass, Dicentrarchus labrax, reared in fish farms.</title>
        <authorList>
            <person name="Stathopoulou P."/>
            <person name="Asimakis E."/>
            <person name="Tzokas K."/>
            <person name="Batargias C."/>
            <person name="Tsiamis G."/>
        </authorList>
    </citation>
    <scope>NUCLEOTIDE SEQUENCE [LARGE SCALE GENOMIC DNA]</scope>
    <source>
        <strain evidence="1 2">DL</strain>
    </source>
</reference>
<keyword evidence="2" id="KW-1185">Reference proteome</keyword>
<accession>A0A850PLG9</accession>
<protein>
    <recommendedName>
        <fullName evidence="3">DUF4331 domain-containing protein</fullName>
    </recommendedName>
</protein>
<proteinExistence type="predicted"/>
<dbReference type="Pfam" id="PF14224">
    <property type="entry name" value="DUF4331"/>
    <property type="match status" value="1"/>
</dbReference>
<dbReference type="RefSeq" id="WP_178359729.1">
    <property type="nucleotide sequence ID" value="NZ_JABFYL010000035.1"/>
</dbReference>
<gene>
    <name evidence="1" type="ORF">HLY00_1152</name>
</gene>
<organism evidence="1 2">
    <name type="scientific">Mycolicibacterium hippocampi</name>
    <dbReference type="NCBI Taxonomy" id="659824"/>
    <lineage>
        <taxon>Bacteria</taxon>
        <taxon>Bacillati</taxon>
        <taxon>Actinomycetota</taxon>
        <taxon>Actinomycetes</taxon>
        <taxon>Mycobacteriales</taxon>
        <taxon>Mycobacteriaceae</taxon>
        <taxon>Mycolicibacterium</taxon>
    </lineage>
</organism>
<dbReference type="InterPro" id="IPR025566">
    <property type="entry name" value="DUF4331"/>
</dbReference>
<dbReference type="Proteomes" id="UP000570517">
    <property type="component" value="Unassembled WGS sequence"/>
</dbReference>
<evidence type="ECO:0000313" key="2">
    <source>
        <dbReference type="Proteomes" id="UP000570517"/>
    </source>
</evidence>
<evidence type="ECO:0008006" key="3">
    <source>
        <dbReference type="Google" id="ProtNLM"/>
    </source>
</evidence>